<gene>
    <name evidence="1" type="ORF">SAMN05444392_106148</name>
</gene>
<keyword evidence="2" id="KW-1185">Reference proteome</keyword>
<evidence type="ECO:0000313" key="2">
    <source>
        <dbReference type="Proteomes" id="UP000184476"/>
    </source>
</evidence>
<dbReference type="AlphaFoldDB" id="A0A1M4YB90"/>
<name>A0A1M4YB90_9BACL</name>
<proteinExistence type="predicted"/>
<organism evidence="1 2">
    <name type="scientific">Seinonella peptonophila</name>
    <dbReference type="NCBI Taxonomy" id="112248"/>
    <lineage>
        <taxon>Bacteria</taxon>
        <taxon>Bacillati</taxon>
        <taxon>Bacillota</taxon>
        <taxon>Bacilli</taxon>
        <taxon>Bacillales</taxon>
        <taxon>Thermoactinomycetaceae</taxon>
        <taxon>Seinonella</taxon>
    </lineage>
</organism>
<evidence type="ECO:0000313" key="1">
    <source>
        <dbReference type="EMBL" id="SHF03081.1"/>
    </source>
</evidence>
<reference evidence="1 2" key="1">
    <citation type="submission" date="2016-11" db="EMBL/GenBank/DDBJ databases">
        <authorList>
            <person name="Jaros S."/>
            <person name="Januszkiewicz K."/>
            <person name="Wedrychowicz H."/>
        </authorList>
    </citation>
    <scope>NUCLEOTIDE SEQUENCE [LARGE SCALE GENOMIC DNA]</scope>
    <source>
        <strain evidence="1 2">DSM 44666</strain>
    </source>
</reference>
<protein>
    <submittedName>
        <fullName evidence="1">Uncharacterized protein</fullName>
    </submittedName>
</protein>
<dbReference type="STRING" id="112248.SAMN05444392_106148"/>
<sequence length="96" mass="11650">MIYDGRNRNNFVLCDFVTPDYVRYIVVRCEEDKHDAVRNCLEYWIRNTLCEYEYTYPTENEYIPKNMINEPDKALNELLGRTRLTLDILFEKRSIT</sequence>
<accession>A0A1M4YB90</accession>
<dbReference type="Proteomes" id="UP000184476">
    <property type="component" value="Unassembled WGS sequence"/>
</dbReference>
<dbReference type="EMBL" id="FQVL01000006">
    <property type="protein sequence ID" value="SHF03081.1"/>
    <property type="molecule type" value="Genomic_DNA"/>
</dbReference>